<comment type="caution">
    <text evidence="2">The sequence shown here is derived from an EMBL/GenBank/DDBJ whole genome shotgun (WGS) entry which is preliminary data.</text>
</comment>
<proteinExistence type="predicted"/>
<evidence type="ECO:0000256" key="1">
    <source>
        <dbReference type="SAM" id="MobiDB-lite"/>
    </source>
</evidence>
<name>A0A7J6KMK5_PERCH</name>
<feature type="region of interest" description="Disordered" evidence="1">
    <location>
        <begin position="88"/>
        <end position="108"/>
    </location>
</feature>
<dbReference type="AlphaFoldDB" id="A0A7J6KMK5"/>
<evidence type="ECO:0000313" key="3">
    <source>
        <dbReference type="Proteomes" id="UP000591131"/>
    </source>
</evidence>
<organism evidence="2 3">
    <name type="scientific">Perkinsus chesapeaki</name>
    <name type="common">Clam parasite</name>
    <name type="synonym">Perkinsus andrewsi</name>
    <dbReference type="NCBI Taxonomy" id="330153"/>
    <lineage>
        <taxon>Eukaryota</taxon>
        <taxon>Sar</taxon>
        <taxon>Alveolata</taxon>
        <taxon>Perkinsozoa</taxon>
        <taxon>Perkinsea</taxon>
        <taxon>Perkinsida</taxon>
        <taxon>Perkinsidae</taxon>
        <taxon>Perkinsus</taxon>
    </lineage>
</organism>
<dbReference type="Proteomes" id="UP000591131">
    <property type="component" value="Unassembled WGS sequence"/>
</dbReference>
<evidence type="ECO:0000313" key="2">
    <source>
        <dbReference type="EMBL" id="KAF4647929.1"/>
    </source>
</evidence>
<sequence length="155" mass="15234">AEPVCYGGDQPCSSSDCDTGTAAPTQGPPDSHNGPSPNCDAYCTSVNPALGGDRVSYCKWWLHVPVCFDGDQPCGPSVCDTFGETTTPAATTPAATTPTGTTVAPTTPAATTVAPTTPAATTVAPTTPAATTVAPTTTAATTVAPTTPAATTFSP</sequence>
<protein>
    <submittedName>
        <fullName evidence="2">Uncharacterized protein</fullName>
    </submittedName>
</protein>
<reference evidence="2 3" key="1">
    <citation type="submission" date="2020-04" db="EMBL/GenBank/DDBJ databases">
        <title>Perkinsus chesapeaki whole genome sequence.</title>
        <authorList>
            <person name="Bogema D.R."/>
        </authorList>
    </citation>
    <scope>NUCLEOTIDE SEQUENCE [LARGE SCALE GENOMIC DNA]</scope>
    <source>
        <strain evidence="2">ATCC PRA-425</strain>
    </source>
</reference>
<keyword evidence="3" id="KW-1185">Reference proteome</keyword>
<dbReference type="EMBL" id="JAAPAO010002285">
    <property type="protein sequence ID" value="KAF4647929.1"/>
    <property type="molecule type" value="Genomic_DNA"/>
</dbReference>
<accession>A0A7J6KMK5</accession>
<dbReference type="OrthoDB" id="10441794at2759"/>
<feature type="compositionally biased region" description="Polar residues" evidence="1">
    <location>
        <begin position="11"/>
        <end position="24"/>
    </location>
</feature>
<feature type="non-terminal residue" evidence="2">
    <location>
        <position position="1"/>
    </location>
</feature>
<gene>
    <name evidence="2" type="ORF">FOL47_003951</name>
</gene>
<feature type="region of interest" description="Disordered" evidence="1">
    <location>
        <begin position="1"/>
        <end position="34"/>
    </location>
</feature>